<feature type="compositionally biased region" description="Basic and acidic residues" evidence="1">
    <location>
        <begin position="1"/>
        <end position="10"/>
    </location>
</feature>
<name>A0A514EFP6_9XANT</name>
<dbReference type="EMBL" id="CP038228">
    <property type="protein sequence ID" value="QDI04850.1"/>
    <property type="molecule type" value="Genomic_DNA"/>
</dbReference>
<keyword evidence="3" id="KW-1185">Reference proteome</keyword>
<gene>
    <name evidence="2" type="ORF">E4A48_15190</name>
</gene>
<feature type="region of interest" description="Disordered" evidence="1">
    <location>
        <begin position="1"/>
        <end position="21"/>
    </location>
</feature>
<sequence length="64" mass="7143">MLPFSVEKRASPPRFSEAPMGFDGAHETLPMHFLHNRRFATASNFSLRGTMNDGGPPHDLILYA</sequence>
<reference evidence="2 3" key="1">
    <citation type="submission" date="2019-03" db="EMBL/GenBank/DDBJ databases">
        <title>Tal1 in Xanthomonas translucens pv. cerealis Contributes to Virulence in Bacterial Leaf Streak of Wheat.</title>
        <authorList>
            <person name="Shah S.M.A."/>
            <person name="Haq F."/>
            <person name="Ma W."/>
            <person name="Xu X."/>
            <person name="Wang S."/>
            <person name="Xu Z."/>
            <person name="Zou L."/>
            <person name="Zhu B."/>
            <person name="Chen G."/>
        </authorList>
    </citation>
    <scope>NUCLEOTIDE SEQUENCE [LARGE SCALE GENOMIC DNA]</scope>
    <source>
        <strain evidence="2 3">01</strain>
    </source>
</reference>
<accession>A0A514EFP6</accession>
<evidence type="ECO:0000313" key="3">
    <source>
        <dbReference type="Proteomes" id="UP000319349"/>
    </source>
</evidence>
<protein>
    <submittedName>
        <fullName evidence="2">Uncharacterized protein</fullName>
    </submittedName>
</protein>
<dbReference type="AlphaFoldDB" id="A0A514EFP6"/>
<evidence type="ECO:0000313" key="2">
    <source>
        <dbReference type="EMBL" id="QDI04850.1"/>
    </source>
</evidence>
<dbReference type="RefSeq" id="WP_142742710.1">
    <property type="nucleotide sequence ID" value="NZ_CM003052.1"/>
</dbReference>
<organism evidence="2 3">
    <name type="scientific">Xanthomonas cerealis pv. cerealis</name>
    <dbReference type="NCBI Taxonomy" id="152263"/>
    <lineage>
        <taxon>Bacteria</taxon>
        <taxon>Pseudomonadati</taxon>
        <taxon>Pseudomonadota</taxon>
        <taxon>Gammaproteobacteria</taxon>
        <taxon>Lysobacterales</taxon>
        <taxon>Lysobacteraceae</taxon>
        <taxon>Xanthomonas</taxon>
        <taxon>Xanthomonas translucens group</taxon>
        <taxon>Xanthomonas cerealis</taxon>
    </lineage>
</organism>
<dbReference type="Proteomes" id="UP000319349">
    <property type="component" value="Chromosome"/>
</dbReference>
<proteinExistence type="predicted"/>
<evidence type="ECO:0000256" key="1">
    <source>
        <dbReference type="SAM" id="MobiDB-lite"/>
    </source>
</evidence>